<dbReference type="InterPro" id="IPR036603">
    <property type="entry name" value="RBP11-like"/>
</dbReference>
<feature type="region of interest" description="Disordered" evidence="6">
    <location>
        <begin position="96"/>
        <end position="170"/>
    </location>
</feature>
<dbReference type="VEuPathDB" id="FungiDB:HMPREF1120_00288"/>
<dbReference type="GO" id="GO:0046983">
    <property type="term" value="F:protein dimerization activity"/>
    <property type="evidence" value="ECO:0007669"/>
    <property type="project" value="InterPro"/>
</dbReference>
<sequence>MGNQASYNMPEAVEGSSILAGTTPTPFLGTTPPSTSQRLSVGKDIKGKGRAVEPPGNNLGSADDDVEGELSSEAALAKAIQDLKDLDDNNAAEIKENAPASTKQHRQGSPREGCTQPREGWTQHPSRLGDQLGSKWRSAGDKNGSSNIPDRTEAFLLDPGQKKVEPGHDTRTPNTMIFVYNKEDHTLGNALVDQLHKNSHVTYAAYRVPHPLFARFELRIQTDGEITPKEALLAASRDVIRELEVIKVKFTREYELRKMVGNTTQNNEV</sequence>
<organism evidence="8 9">
    <name type="scientific">Exophiala dermatitidis (strain ATCC 34100 / CBS 525.76 / NIH/UT8656)</name>
    <name type="common">Black yeast</name>
    <name type="synonym">Wangiella dermatitidis</name>
    <dbReference type="NCBI Taxonomy" id="858893"/>
    <lineage>
        <taxon>Eukaryota</taxon>
        <taxon>Fungi</taxon>
        <taxon>Dikarya</taxon>
        <taxon>Ascomycota</taxon>
        <taxon>Pezizomycotina</taxon>
        <taxon>Eurotiomycetes</taxon>
        <taxon>Chaetothyriomycetidae</taxon>
        <taxon>Chaetothyriales</taxon>
        <taxon>Herpotrichiellaceae</taxon>
        <taxon>Exophiala</taxon>
    </lineage>
</organism>
<dbReference type="Proteomes" id="UP000007304">
    <property type="component" value="Unassembled WGS sequence"/>
</dbReference>
<gene>
    <name evidence="8" type="ORF">HMPREF1120_00288</name>
</gene>
<evidence type="ECO:0000313" key="8">
    <source>
        <dbReference type="EMBL" id="EHY52069.1"/>
    </source>
</evidence>
<comment type="similarity">
    <text evidence="5">Belongs to the archaeal Rpo11/eukaryotic RPB11/RPC19 RNA polymerase subunit family.</text>
</comment>
<keyword evidence="3" id="KW-0804">Transcription</keyword>
<dbReference type="CDD" id="cd06926">
    <property type="entry name" value="RNAP_II_RPB11"/>
    <property type="match status" value="1"/>
</dbReference>
<dbReference type="InParanoid" id="H6BMI7"/>
<accession>H6BMI7</accession>
<comment type="subcellular location">
    <subcellularLocation>
        <location evidence="1">Nucleus</location>
    </subcellularLocation>
</comment>
<dbReference type="PANTHER" id="PTHR13946">
    <property type="entry name" value="DNA-DIRECTED RNA POLYMERASE I,II,III"/>
    <property type="match status" value="1"/>
</dbReference>
<keyword evidence="2 8" id="KW-0240">DNA-directed RNA polymerase</keyword>
<dbReference type="GeneID" id="20304927"/>
<feature type="region of interest" description="Disordered" evidence="6">
    <location>
        <begin position="1"/>
        <end position="70"/>
    </location>
</feature>
<dbReference type="eggNOG" id="KOG4392">
    <property type="taxonomic scope" value="Eukaryota"/>
</dbReference>
<protein>
    <submittedName>
        <fullName evidence="8">DNA-directed RNA polymerase II subunit J</fullName>
    </submittedName>
</protein>
<evidence type="ECO:0000256" key="4">
    <source>
        <dbReference type="ARBA" id="ARBA00023242"/>
    </source>
</evidence>
<dbReference type="InterPro" id="IPR022905">
    <property type="entry name" value="Rpo11-like"/>
</dbReference>
<evidence type="ECO:0000259" key="7">
    <source>
        <dbReference type="Pfam" id="PF13656"/>
    </source>
</evidence>
<dbReference type="Pfam" id="PF13656">
    <property type="entry name" value="RNA_pol_L_2"/>
    <property type="match status" value="1"/>
</dbReference>
<dbReference type="SUPFAM" id="SSF55257">
    <property type="entry name" value="RBP11-like subunits of RNA polymerase"/>
    <property type="match status" value="1"/>
</dbReference>
<dbReference type="Gene3D" id="3.30.1360.10">
    <property type="entry name" value="RNA polymerase, RBP11-like subunit"/>
    <property type="match status" value="1"/>
</dbReference>
<evidence type="ECO:0000313" key="9">
    <source>
        <dbReference type="Proteomes" id="UP000007304"/>
    </source>
</evidence>
<evidence type="ECO:0000256" key="5">
    <source>
        <dbReference type="ARBA" id="ARBA00025751"/>
    </source>
</evidence>
<keyword evidence="9" id="KW-1185">Reference proteome</keyword>
<feature type="compositionally biased region" description="Basic and acidic residues" evidence="6">
    <location>
        <begin position="160"/>
        <end position="170"/>
    </location>
</feature>
<evidence type="ECO:0000256" key="6">
    <source>
        <dbReference type="SAM" id="MobiDB-lite"/>
    </source>
</evidence>
<dbReference type="GO" id="GO:0003899">
    <property type="term" value="F:DNA-directed RNA polymerase activity"/>
    <property type="evidence" value="ECO:0007669"/>
    <property type="project" value="InterPro"/>
</dbReference>
<proteinExistence type="inferred from homology"/>
<feature type="compositionally biased region" description="Low complexity" evidence="6">
    <location>
        <begin position="21"/>
        <end position="36"/>
    </location>
</feature>
<dbReference type="InterPro" id="IPR009025">
    <property type="entry name" value="RBP11-like_dimer"/>
</dbReference>
<evidence type="ECO:0000256" key="3">
    <source>
        <dbReference type="ARBA" id="ARBA00023163"/>
    </source>
</evidence>
<evidence type="ECO:0000256" key="1">
    <source>
        <dbReference type="ARBA" id="ARBA00004123"/>
    </source>
</evidence>
<dbReference type="OrthoDB" id="10248581at2759"/>
<feature type="compositionally biased region" description="Basic and acidic residues" evidence="6">
    <location>
        <begin position="41"/>
        <end position="51"/>
    </location>
</feature>
<name>H6BMI7_EXODN</name>
<dbReference type="AlphaFoldDB" id="H6BMI7"/>
<dbReference type="HOGENOM" id="CLU_090381_0_0_1"/>
<dbReference type="GO" id="GO:0006366">
    <property type="term" value="P:transcription by RNA polymerase II"/>
    <property type="evidence" value="ECO:0007669"/>
    <property type="project" value="InterPro"/>
</dbReference>
<dbReference type="InterPro" id="IPR037685">
    <property type="entry name" value="RBP11"/>
</dbReference>
<dbReference type="EMBL" id="JH226130">
    <property type="protein sequence ID" value="EHY52069.1"/>
    <property type="molecule type" value="Genomic_DNA"/>
</dbReference>
<dbReference type="GO" id="GO:0005665">
    <property type="term" value="C:RNA polymerase II, core complex"/>
    <property type="evidence" value="ECO:0007669"/>
    <property type="project" value="InterPro"/>
</dbReference>
<dbReference type="RefSeq" id="XP_009152530.1">
    <property type="nucleotide sequence ID" value="XM_009154282.1"/>
</dbReference>
<reference evidence="8" key="1">
    <citation type="submission" date="2011-07" db="EMBL/GenBank/DDBJ databases">
        <title>The Genome Sequence of Exophiala (Wangiella) dermatitidis NIH/UT8656.</title>
        <authorList>
            <consortium name="The Broad Institute Genome Sequencing Platform"/>
            <person name="Cuomo C."/>
            <person name="Wang Z."/>
            <person name="Hunicke-Smith S."/>
            <person name="Szanislo P.J."/>
            <person name="Earl A."/>
            <person name="Young S.K."/>
            <person name="Zeng Q."/>
            <person name="Gargeya S."/>
            <person name="Fitzgerald M."/>
            <person name="Haas B."/>
            <person name="Abouelleil A."/>
            <person name="Alvarado L."/>
            <person name="Arachchi H.M."/>
            <person name="Berlin A."/>
            <person name="Brown A."/>
            <person name="Chapman S.B."/>
            <person name="Chen Z."/>
            <person name="Dunbar C."/>
            <person name="Freedman E."/>
            <person name="Gearin G."/>
            <person name="Gellesch M."/>
            <person name="Goldberg J."/>
            <person name="Griggs A."/>
            <person name="Gujja S."/>
            <person name="Heiman D."/>
            <person name="Howarth C."/>
            <person name="Larson L."/>
            <person name="Lui A."/>
            <person name="MacDonald P.J.P."/>
            <person name="Montmayeur A."/>
            <person name="Murphy C."/>
            <person name="Neiman D."/>
            <person name="Pearson M."/>
            <person name="Priest M."/>
            <person name="Roberts A."/>
            <person name="Saif S."/>
            <person name="Shea T."/>
            <person name="Shenoy N."/>
            <person name="Sisk P."/>
            <person name="Stolte C."/>
            <person name="Sykes S."/>
            <person name="Wortman J."/>
            <person name="Nusbaum C."/>
            <person name="Birren B."/>
        </authorList>
    </citation>
    <scope>NUCLEOTIDE SEQUENCE</scope>
    <source>
        <strain evidence="8">NIH/UT8656</strain>
    </source>
</reference>
<keyword evidence="4" id="KW-0539">Nucleus</keyword>
<dbReference type="PANTHER" id="PTHR13946:SF16">
    <property type="entry name" value="DNA-DIRECTED RNA POLYMERASE II SUBUNIT RPB11"/>
    <property type="match status" value="1"/>
</dbReference>
<feature type="domain" description="DNA-directed RNA polymerase RBP11-like dimerisation" evidence="7">
    <location>
        <begin position="176"/>
        <end position="247"/>
    </location>
</feature>
<dbReference type="HAMAP" id="MF_00261">
    <property type="entry name" value="RNApol_arch_Rpo11"/>
    <property type="match status" value="1"/>
</dbReference>
<dbReference type="STRING" id="858893.H6BMI7"/>
<evidence type="ECO:0000256" key="2">
    <source>
        <dbReference type="ARBA" id="ARBA00022478"/>
    </source>
</evidence>